<feature type="domain" description="Mga helix-turn-helix" evidence="3">
    <location>
        <begin position="100"/>
        <end position="167"/>
    </location>
</feature>
<dbReference type="PANTHER" id="PTHR30185:SF13">
    <property type="entry name" value="LICABCH OPERON REGULATOR-RELATED"/>
    <property type="match status" value="1"/>
</dbReference>
<dbReference type="Proteomes" id="UP000195080">
    <property type="component" value="Chromosome"/>
</dbReference>
<proteinExistence type="predicted"/>
<dbReference type="PANTHER" id="PTHR30185">
    <property type="entry name" value="CRYPTIC BETA-GLUCOSIDE BGL OPERON ANTITERMINATOR"/>
    <property type="match status" value="1"/>
</dbReference>
<dbReference type="EMBL" id="CP147248">
    <property type="protein sequence ID" value="WYJ86887.1"/>
    <property type="molecule type" value="Genomic_DNA"/>
</dbReference>
<dbReference type="RefSeq" id="WP_339099659.1">
    <property type="nucleotide sequence ID" value="NZ_CP147248.1"/>
</dbReference>
<reference evidence="5" key="1">
    <citation type="submission" date="2017-05" db="EMBL/GenBank/DDBJ databases">
        <title>The Genome Sequence of EEnterococcus faecalis 9F2_4866.</title>
        <authorList>
            <consortium name="The Broad Institute Genomics Platform"/>
            <consortium name="The Broad Institute Genomic Center for Infectious Diseases"/>
            <person name="Earl A."/>
            <person name="Manson A."/>
            <person name="Schwartman J."/>
            <person name="Gilmore M."/>
            <person name="Abouelleil A."/>
            <person name="Cao P."/>
            <person name="Chapman S."/>
            <person name="Cusick C."/>
            <person name="Shea T."/>
            <person name="Young S."/>
            <person name="Neafsey D."/>
            <person name="Nusbaum C."/>
            <person name="Birren B."/>
        </authorList>
    </citation>
    <scope>NUCLEOTIDE SEQUENCE [LARGE SCALE GENOMIC DNA]</scope>
    <source>
        <strain evidence="5">12C11_DIV0727</strain>
    </source>
</reference>
<dbReference type="Gene3D" id="1.10.10.10">
    <property type="entry name" value="Winged helix-like DNA-binding domain superfamily/Winged helix DNA-binding domain"/>
    <property type="match status" value="2"/>
</dbReference>
<protein>
    <recommendedName>
        <fullName evidence="3">Mga helix-turn-helix domain-containing protein</fullName>
    </recommendedName>
</protein>
<evidence type="ECO:0000313" key="4">
    <source>
        <dbReference type="EMBL" id="WYJ86887.1"/>
    </source>
</evidence>
<organism evidence="4 5">
    <name type="scientific">Candidatus Enterococcus lemimoniae</name>
    <dbReference type="NCBI Taxonomy" id="1834167"/>
    <lineage>
        <taxon>Bacteria</taxon>
        <taxon>Bacillati</taxon>
        <taxon>Bacillota</taxon>
        <taxon>Bacilli</taxon>
        <taxon>Lactobacillales</taxon>
        <taxon>Enterococcaceae</taxon>
        <taxon>Enterococcus</taxon>
    </lineage>
</organism>
<dbReference type="Pfam" id="PF05043">
    <property type="entry name" value="Mga"/>
    <property type="match status" value="1"/>
</dbReference>
<accession>A0ABZ2T680</accession>
<dbReference type="InterPro" id="IPR036388">
    <property type="entry name" value="WH-like_DNA-bd_sf"/>
</dbReference>
<evidence type="ECO:0000259" key="3">
    <source>
        <dbReference type="Pfam" id="PF05043"/>
    </source>
</evidence>
<evidence type="ECO:0000256" key="1">
    <source>
        <dbReference type="ARBA" id="ARBA00023015"/>
    </source>
</evidence>
<keyword evidence="2" id="KW-0804">Transcription</keyword>
<evidence type="ECO:0000256" key="2">
    <source>
        <dbReference type="ARBA" id="ARBA00023163"/>
    </source>
</evidence>
<keyword evidence="5" id="KW-1185">Reference proteome</keyword>
<sequence length="505" mass="59765">MSQTLETLLTLLYEPEIKKKLSIMKALEHKNDWITLEELHIRLGYTTTTIKKYLIQFEKESNKNDNFYLTSDKKRGYLLEIKNKFEFGQYYRDILFVMWPVQFLTQLILHNKVRKAFFPVEFFISESALKNKIKDLKKALSFFSITLKIRNGVYYLDGNEANIRRLSEDFFWEFFKGSSWPFKTVDEQAILTKTAQLLQNATRPFSMIDQRKIHYALAIQEIRVKCGQPFKTNPYIVSYFPLLNPFIANMQQSKSLFPSEAEFYYFYFKLATNSKYYSYFDTDFNTIMLETDNLDAYAQLNIRILTFITKKLGPLSQEHTYNMFNYLFCTHMHLVLFNNSYTINDKELSFFNKKNMEPTINKIIHLIEEEVPLDEAIKNFLIYRYGIMLSTIYPPSVFSKKIVISFCTDIDPSIETKLLRILTDYFSDIVNIVFYSGVNNVTEPIDLIIHTALDPQIFSYKNVKATRYVDTRFLYNRNVSPLIDLINQFLGDEIFDLHSEISKKD</sequence>
<keyword evidence="1" id="KW-0805">Transcription regulation</keyword>
<gene>
    <name evidence="4" type="ORF">A5866_001971</name>
</gene>
<dbReference type="InterPro" id="IPR007737">
    <property type="entry name" value="Mga_HTH"/>
</dbReference>
<evidence type="ECO:0000313" key="5">
    <source>
        <dbReference type="Proteomes" id="UP000195080"/>
    </source>
</evidence>
<name>A0ABZ2T680_9ENTE</name>
<dbReference type="InterPro" id="IPR050661">
    <property type="entry name" value="BglG_antiterminators"/>
</dbReference>